<name>A0A6V7PP66_ANACO</name>
<reference evidence="1" key="1">
    <citation type="submission" date="2020-07" db="EMBL/GenBank/DDBJ databases">
        <authorList>
            <person name="Lin J."/>
        </authorList>
    </citation>
    <scope>NUCLEOTIDE SEQUENCE</scope>
</reference>
<proteinExistence type="predicted"/>
<dbReference type="AlphaFoldDB" id="A0A6V7PP66"/>
<accession>A0A6V7PP66</accession>
<protein>
    <submittedName>
        <fullName evidence="1">Uncharacterized protein</fullName>
    </submittedName>
</protein>
<dbReference type="Gene3D" id="2.40.70.10">
    <property type="entry name" value="Acid Proteases"/>
    <property type="match status" value="1"/>
</dbReference>
<dbReference type="EMBL" id="LR862150">
    <property type="protein sequence ID" value="CAD1832644.1"/>
    <property type="molecule type" value="Genomic_DNA"/>
</dbReference>
<evidence type="ECO:0000313" key="1">
    <source>
        <dbReference type="EMBL" id="CAD1832644.1"/>
    </source>
</evidence>
<gene>
    <name evidence="1" type="ORF">CB5_LOCUS15855</name>
</gene>
<dbReference type="InterPro" id="IPR021109">
    <property type="entry name" value="Peptidase_aspartic_dom_sf"/>
</dbReference>
<organism evidence="1">
    <name type="scientific">Ananas comosus var. bracteatus</name>
    <name type="common">red pineapple</name>
    <dbReference type="NCBI Taxonomy" id="296719"/>
    <lineage>
        <taxon>Eukaryota</taxon>
        <taxon>Viridiplantae</taxon>
        <taxon>Streptophyta</taxon>
        <taxon>Embryophyta</taxon>
        <taxon>Tracheophyta</taxon>
        <taxon>Spermatophyta</taxon>
        <taxon>Magnoliopsida</taxon>
        <taxon>Liliopsida</taxon>
        <taxon>Poales</taxon>
        <taxon>Bromeliaceae</taxon>
        <taxon>Bromelioideae</taxon>
        <taxon>Ananas</taxon>
    </lineage>
</organism>
<sequence length="139" mass="15979">MQTRFVRPLFIRALIEGRPVSRVIVDGGAMVNVMPTSFYKKSGKNEDELKLTDTIMTDFTSNSQQAKGVLTTELTVYERVGEVGSTIRRAYAKILKKRTFRLRFRLEGRGDVQRSRERIRSIVASSYRPYISELWIGGR</sequence>